<evidence type="ECO:0000313" key="2">
    <source>
        <dbReference type="EMBL" id="KAF1646453.1"/>
    </source>
</evidence>
<dbReference type="InterPro" id="IPR036364">
    <property type="entry name" value="SEA_dom_sf"/>
</dbReference>
<gene>
    <name evidence="3" type="ORF">FQA23_0002013</name>
    <name evidence="4" type="ORF">FQA23_0002014</name>
    <name evidence="2" type="ORF">FQA23_0002017</name>
    <name evidence="5" type="ORF">FQA23_0002018</name>
</gene>
<comment type="caution">
    <text evidence="2">The sequence shown here is derived from an EMBL/GenBank/DDBJ whole genome shotgun (WGS) entry which is preliminary data.</text>
</comment>
<dbReference type="EMBL" id="VULM01003725">
    <property type="protein sequence ID" value="KAF1666175.1"/>
    <property type="molecule type" value="Genomic_DNA"/>
</dbReference>
<dbReference type="EMBL" id="VULM01015071">
    <property type="protein sequence ID" value="KAF1646453.1"/>
    <property type="molecule type" value="Genomic_DNA"/>
</dbReference>
<accession>A0A8J4NV03</accession>
<dbReference type="PROSITE" id="PS50024">
    <property type="entry name" value="SEA"/>
    <property type="match status" value="1"/>
</dbReference>
<keyword evidence="6" id="KW-1185">Reference proteome</keyword>
<sequence length="236" mass="26078">AYTEALSSRASGSYRELEEEVRLMLTQMLSTYETFLQANVLEFMNGSVVVRGEALFRGDAPVPTNSHLIRTIVTEASRGRSIFSWQLDPRSVQSSGFSLENLDPEKLSISLTVFQLGRSKTDPLERLIGKVTWSLSALYRVRNFTFTRLRNLSGDLEITGDVYLDTIVHADVAEVLQALTALATCSVDLTSLSVEGKDSPCVWWGSLPALLTQHSCLASSGARLHLQVYPVSFLIT</sequence>
<feature type="non-terminal residue" evidence="2">
    <location>
        <position position="236"/>
    </location>
</feature>
<proteinExistence type="predicted"/>
<dbReference type="EMBL" id="VULM01003932">
    <property type="protein sequence ID" value="KAF1665873.1"/>
    <property type="molecule type" value="Genomic_DNA"/>
</dbReference>
<dbReference type="AlphaFoldDB" id="A0A8J4NV03"/>
<evidence type="ECO:0000259" key="1">
    <source>
        <dbReference type="PROSITE" id="PS50024"/>
    </source>
</evidence>
<evidence type="ECO:0000313" key="4">
    <source>
        <dbReference type="EMBL" id="KAF1666175.1"/>
    </source>
</evidence>
<name>A0A8J4NV03_APTPA</name>
<feature type="non-terminal residue" evidence="2">
    <location>
        <position position="1"/>
    </location>
</feature>
<protein>
    <recommendedName>
        <fullName evidence="1">SEA domain-containing protein</fullName>
    </recommendedName>
</protein>
<dbReference type="EMBL" id="VULM01002134">
    <property type="protein sequence ID" value="KAF1667597.1"/>
    <property type="molecule type" value="Genomic_DNA"/>
</dbReference>
<evidence type="ECO:0000313" key="5">
    <source>
        <dbReference type="EMBL" id="KAF1667597.1"/>
    </source>
</evidence>
<dbReference type="SUPFAM" id="SSF82671">
    <property type="entry name" value="SEA domain"/>
    <property type="match status" value="1"/>
</dbReference>
<evidence type="ECO:0000313" key="3">
    <source>
        <dbReference type="EMBL" id="KAF1665873.1"/>
    </source>
</evidence>
<reference evidence="2" key="1">
    <citation type="journal article" date="2019" name="Gigascience">
        <title>High-coverage genomes to elucidate the evolution of penguins.</title>
        <authorList>
            <person name="Pan H."/>
            <person name="Cole T.L."/>
            <person name="Bi X."/>
            <person name="Fang M."/>
            <person name="Zhou C."/>
            <person name="Yang Z."/>
            <person name="Ksepka D.T."/>
            <person name="Hart T."/>
            <person name="Bouzat J.L."/>
            <person name="Argilla L.S."/>
            <person name="Bertelsen M.F."/>
            <person name="Boersma P.D."/>
            <person name="Bost C.A."/>
            <person name="Cherel Y."/>
            <person name="Dann P."/>
            <person name="Fiddaman S.R."/>
            <person name="Howard P."/>
            <person name="Labuschagne K."/>
            <person name="Mattern T."/>
            <person name="Miller G."/>
            <person name="Parker P."/>
            <person name="Phillips R.A."/>
            <person name="Quillfeldt P."/>
            <person name="Ryan P.G."/>
            <person name="Taylor H."/>
            <person name="Thompson D.R."/>
            <person name="Young M.J."/>
            <person name="Ellegaard M.R."/>
            <person name="Gilbert M.T.P."/>
            <person name="Sinding M.S."/>
            <person name="Pacheco G."/>
            <person name="Shepherd L.D."/>
            <person name="Tennyson A.J.D."/>
            <person name="Grosser S."/>
            <person name="Kay E."/>
            <person name="Nupen L.J."/>
            <person name="Ellenberg U."/>
            <person name="Houston D.M."/>
            <person name="Reeve A.H."/>
            <person name="Johnson K."/>
            <person name="Masello J.F."/>
            <person name="Stracke T."/>
            <person name="McKinlay B."/>
            <person name="Borboroglu P.G."/>
            <person name="Zhang D.X."/>
            <person name="Zhang G."/>
        </authorList>
    </citation>
    <scope>NUCLEOTIDE SEQUENCE</scope>
    <source>
        <strain evidence="2">KP FORT 001</strain>
    </source>
</reference>
<dbReference type="Proteomes" id="UP000751161">
    <property type="component" value="Unassembled WGS sequence"/>
</dbReference>
<feature type="domain" description="SEA" evidence="1">
    <location>
        <begin position="1"/>
        <end position="104"/>
    </location>
</feature>
<dbReference type="InterPro" id="IPR000082">
    <property type="entry name" value="SEA_dom"/>
</dbReference>
<organism evidence="2 6">
    <name type="scientific">Aptenodytes patagonicus</name>
    <name type="common">King penguin</name>
    <dbReference type="NCBI Taxonomy" id="9234"/>
    <lineage>
        <taxon>Eukaryota</taxon>
        <taxon>Metazoa</taxon>
        <taxon>Chordata</taxon>
        <taxon>Craniata</taxon>
        <taxon>Vertebrata</taxon>
        <taxon>Euteleostomi</taxon>
        <taxon>Archelosauria</taxon>
        <taxon>Archosauria</taxon>
        <taxon>Dinosauria</taxon>
        <taxon>Saurischia</taxon>
        <taxon>Theropoda</taxon>
        <taxon>Coelurosauria</taxon>
        <taxon>Aves</taxon>
        <taxon>Neognathae</taxon>
        <taxon>Neoaves</taxon>
        <taxon>Aequornithes</taxon>
        <taxon>Sphenisciformes</taxon>
        <taxon>Spheniscidae</taxon>
        <taxon>Aptenodytes</taxon>
    </lineage>
</organism>
<evidence type="ECO:0000313" key="6">
    <source>
        <dbReference type="Proteomes" id="UP000751161"/>
    </source>
</evidence>